<reference evidence="2" key="1">
    <citation type="submission" date="2023-02" db="EMBL/GenBank/DDBJ databases">
        <title>Genome of Flavobacteriaceae gen. nov. sp. strain F89.</title>
        <authorList>
            <person name="Wang Y."/>
        </authorList>
    </citation>
    <scope>NUCLEOTIDE SEQUENCE</scope>
    <source>
        <strain evidence="2">F89</strain>
    </source>
</reference>
<keyword evidence="2" id="KW-0378">Hydrolase</keyword>
<dbReference type="GO" id="GO:0003676">
    <property type="term" value="F:nucleic acid binding"/>
    <property type="evidence" value="ECO:0007669"/>
    <property type="project" value="InterPro"/>
</dbReference>
<gene>
    <name evidence="2" type="ORF">K8352_09125</name>
</gene>
<dbReference type="CDD" id="cd05782">
    <property type="entry name" value="DNA_polB_like1_exo"/>
    <property type="match status" value="1"/>
</dbReference>
<dbReference type="RefSeq" id="WP_317902055.1">
    <property type="nucleotide sequence ID" value="NZ_JAIRBC010000011.1"/>
</dbReference>
<dbReference type="Pfam" id="PF10108">
    <property type="entry name" value="DNA_pol_B_exo2"/>
    <property type="match status" value="1"/>
</dbReference>
<accession>A0AAE3ETL8</accession>
<dbReference type="InterPro" id="IPR012337">
    <property type="entry name" value="RNaseH-like_sf"/>
</dbReference>
<comment type="caution">
    <text evidence="2">The sequence shown here is derived from an EMBL/GenBank/DDBJ whole genome shotgun (WGS) entry which is preliminary data.</text>
</comment>
<dbReference type="Gene3D" id="3.30.420.10">
    <property type="entry name" value="Ribonuclease H-like superfamily/Ribonuclease H"/>
    <property type="match status" value="1"/>
</dbReference>
<organism evidence="2 3">
    <name type="scientific">Cerina litoralis</name>
    <dbReference type="NCBI Taxonomy" id="2874477"/>
    <lineage>
        <taxon>Bacteria</taxon>
        <taxon>Pseudomonadati</taxon>
        <taxon>Bacteroidota</taxon>
        <taxon>Flavobacteriia</taxon>
        <taxon>Flavobacteriales</taxon>
        <taxon>Flavobacteriaceae</taxon>
        <taxon>Cerina</taxon>
    </lineage>
</organism>
<name>A0AAE3ETL8_9FLAO</name>
<keyword evidence="3" id="KW-1185">Reference proteome</keyword>
<dbReference type="SUPFAM" id="SSF53098">
    <property type="entry name" value="Ribonuclease H-like"/>
    <property type="match status" value="1"/>
</dbReference>
<evidence type="ECO:0000313" key="3">
    <source>
        <dbReference type="Proteomes" id="UP001200642"/>
    </source>
</evidence>
<keyword evidence="2" id="KW-0269">Exonuclease</keyword>
<protein>
    <submittedName>
        <fullName evidence="2">3'-5' exonuclease</fullName>
    </submittedName>
</protein>
<feature type="domain" description="Predicted 3'-5' exonuclease PolB-like" evidence="1">
    <location>
        <begin position="61"/>
        <end position="225"/>
    </location>
</feature>
<proteinExistence type="predicted"/>
<evidence type="ECO:0000313" key="2">
    <source>
        <dbReference type="EMBL" id="MCG2460910.1"/>
    </source>
</evidence>
<evidence type="ECO:0000259" key="1">
    <source>
        <dbReference type="Pfam" id="PF10108"/>
    </source>
</evidence>
<dbReference type="EMBL" id="JAIRBC010000011">
    <property type="protein sequence ID" value="MCG2460910.1"/>
    <property type="molecule type" value="Genomic_DNA"/>
</dbReference>
<dbReference type="GO" id="GO:0004527">
    <property type="term" value="F:exonuclease activity"/>
    <property type="evidence" value="ECO:0007669"/>
    <property type="project" value="UniProtKB-KW"/>
</dbReference>
<dbReference type="AlphaFoldDB" id="A0AAE3ETL8"/>
<sequence length="237" mass="28226">MLHKINLEHILFLDIETVPEHETFQQLDDEKKSLWEHKSQYQRKDEFTAEEFYDRAGIWAEFGKIVCISVGYFNNKGESKSFRVTTFHGEEMKLLKEFKNLLDTHFNHSKYLLCAHNGKEFDFPYIARRMIIHRINLPEKLNLFGKKPWEIPHLDTMELWKFGDFKHYTSLKLMANVLGIPSPKEDIDGGMVRDVFYIEKDIERIVAYCELDVITIAQVFLRLRNEELLDDEEIKHV</sequence>
<keyword evidence="2" id="KW-0540">Nuclease</keyword>
<dbReference type="Proteomes" id="UP001200642">
    <property type="component" value="Unassembled WGS sequence"/>
</dbReference>
<dbReference type="InterPro" id="IPR036397">
    <property type="entry name" value="RNaseH_sf"/>
</dbReference>
<dbReference type="InterPro" id="IPR019288">
    <property type="entry name" value="3'-5'_exonuclease_PolB-like"/>
</dbReference>